<gene>
    <name evidence="2" type="ORF">A3A08_00820</name>
</gene>
<protein>
    <recommendedName>
        <fullName evidence="4">SipW-cognate class signal peptide</fullName>
    </recommendedName>
</protein>
<dbReference type="InterPro" id="IPR022121">
    <property type="entry name" value="Peptidase_M73_camelysin"/>
</dbReference>
<dbReference type="AlphaFoldDB" id="A0A1G2EAS5"/>
<evidence type="ECO:0000256" key="1">
    <source>
        <dbReference type="SAM" id="MobiDB-lite"/>
    </source>
</evidence>
<dbReference type="NCBIfam" id="TIGR04088">
    <property type="entry name" value="cognate_SipW"/>
    <property type="match status" value="1"/>
</dbReference>
<dbReference type="EMBL" id="MHMG01000030">
    <property type="protein sequence ID" value="OGZ22954.1"/>
    <property type="molecule type" value="Genomic_DNA"/>
</dbReference>
<dbReference type="Proteomes" id="UP000176406">
    <property type="component" value="Unassembled WGS sequence"/>
</dbReference>
<sequence>MNKRILISLSVIGAVAAIAIGGTIAYFSDTETSTGNTFTAGAIDLKIDSNATYNGVQVQNATWGLKDLVPTADKFFNFSDVKPGDVGENTISLHVDNNDAWACVSVIPTKNDDVSSNEPELEAGDTPNTDSIYDGELAQNMRFKIWADVGDEPGDNKYDPGSGDRLLTEGNGPITPTTWALVDSLNANVFTGISNDPLDGSQPYYLGVEWSLPSTVGNIVQTDNYQADVSFYVEQSRNNQNFICPNATPIQNTLRLENETIVEDGPWIVINDDTYADLTWTGDGQTFNYTLNAQGLAANTDYSLIYYADGWPGNNPGAYIGEHTTNASGTIIGGIGNPDLGIDLPTSPDGNISIGAKIWLVLSSDYNNGTPSTGPMTAWNPSQYLFEGNVYINYEDTDD</sequence>
<feature type="region of interest" description="Disordered" evidence="1">
    <location>
        <begin position="111"/>
        <end position="131"/>
    </location>
</feature>
<comment type="caution">
    <text evidence="2">The sequence shown here is derived from an EMBL/GenBank/DDBJ whole genome shotgun (WGS) entry which is preliminary data.</text>
</comment>
<reference evidence="2 3" key="1">
    <citation type="journal article" date="2016" name="Nat. Commun.">
        <title>Thousands of microbial genomes shed light on interconnected biogeochemical processes in an aquifer system.</title>
        <authorList>
            <person name="Anantharaman K."/>
            <person name="Brown C.T."/>
            <person name="Hug L.A."/>
            <person name="Sharon I."/>
            <person name="Castelle C.J."/>
            <person name="Probst A.J."/>
            <person name="Thomas B.C."/>
            <person name="Singh A."/>
            <person name="Wilkins M.J."/>
            <person name="Karaoz U."/>
            <person name="Brodie E.L."/>
            <person name="Williams K.H."/>
            <person name="Hubbard S.S."/>
            <person name="Banfield J.F."/>
        </authorList>
    </citation>
    <scope>NUCLEOTIDE SEQUENCE [LARGE SCALE GENOMIC DNA]</scope>
</reference>
<proteinExistence type="predicted"/>
<evidence type="ECO:0000313" key="2">
    <source>
        <dbReference type="EMBL" id="OGZ22954.1"/>
    </source>
</evidence>
<evidence type="ECO:0000313" key="3">
    <source>
        <dbReference type="Proteomes" id="UP000176406"/>
    </source>
</evidence>
<name>A0A1G2EAS5_9BACT</name>
<dbReference type="InterPro" id="IPR023833">
    <property type="entry name" value="Signal_pept_SipW-depend-type"/>
</dbReference>
<dbReference type="Pfam" id="PF12389">
    <property type="entry name" value="Peptidase_M73"/>
    <property type="match status" value="1"/>
</dbReference>
<organism evidence="2 3">
    <name type="scientific">Candidatus Nealsonbacteria bacterium RIFCSPLOWO2_01_FULL_41_9</name>
    <dbReference type="NCBI Taxonomy" id="1801671"/>
    <lineage>
        <taxon>Bacteria</taxon>
        <taxon>Candidatus Nealsoniibacteriota</taxon>
    </lineage>
</organism>
<accession>A0A1G2EAS5</accession>
<evidence type="ECO:0008006" key="4">
    <source>
        <dbReference type="Google" id="ProtNLM"/>
    </source>
</evidence>